<reference evidence="2 3" key="1">
    <citation type="journal article" date="2014" name="Genome Announc.">
        <title>Genome Sequence of Afipia felis Strain 76713, Isolated in Hospital Water Using an Amoeba Co-Culture Procedure.</title>
        <authorList>
            <person name="Benamar S."/>
            <person name="La Scola B."/>
            <person name="Croce O."/>
        </authorList>
    </citation>
    <scope>NUCLEOTIDE SEQUENCE [LARGE SCALE GENOMIC DNA]</scope>
    <source>
        <strain evidence="2 3">76713</strain>
    </source>
</reference>
<dbReference type="RefSeq" id="WP_048755855.1">
    <property type="nucleotide sequence ID" value="NZ_CCAZ020000001.1"/>
</dbReference>
<dbReference type="InterPro" id="IPR009875">
    <property type="entry name" value="PilZ_domain"/>
</dbReference>
<dbReference type="OrthoDB" id="8479831at2"/>
<dbReference type="Pfam" id="PF07238">
    <property type="entry name" value="PilZ"/>
    <property type="match status" value="1"/>
</dbReference>
<protein>
    <submittedName>
        <fullName evidence="2">PilZ domain protein</fullName>
    </submittedName>
</protein>
<organism evidence="2 3">
    <name type="scientific">Afipia felis</name>
    <name type="common">Cat scratch disease bacillus</name>
    <dbReference type="NCBI Taxonomy" id="1035"/>
    <lineage>
        <taxon>Bacteria</taxon>
        <taxon>Pseudomonadati</taxon>
        <taxon>Pseudomonadota</taxon>
        <taxon>Alphaproteobacteria</taxon>
        <taxon>Hyphomicrobiales</taxon>
        <taxon>Nitrobacteraceae</taxon>
        <taxon>Afipia</taxon>
    </lineage>
</organism>
<evidence type="ECO:0000313" key="2">
    <source>
        <dbReference type="EMBL" id="CEG07667.1"/>
    </source>
</evidence>
<dbReference type="Proteomes" id="UP000035762">
    <property type="component" value="Unassembled WGS sequence"/>
</dbReference>
<dbReference type="AlphaFoldDB" id="A0A090MN11"/>
<proteinExistence type="predicted"/>
<dbReference type="Gene3D" id="2.40.10.220">
    <property type="entry name" value="predicted glycosyltransferase like domains"/>
    <property type="match status" value="1"/>
</dbReference>
<dbReference type="EMBL" id="CCAZ020000001">
    <property type="protein sequence ID" value="CEG07667.1"/>
    <property type="molecule type" value="Genomic_DNA"/>
</dbReference>
<sequence>MAVFKRESRKARHQTQLGAWLTLDGGFAKRPCTIVDLSATGARLSVQNGGKLGSKIALALTMDVRKLTPCRLVWQRGNEIGVEFVQVAG</sequence>
<accession>A0A090MN11</accession>
<keyword evidence="3" id="KW-1185">Reference proteome</keyword>
<gene>
    <name evidence="2" type="ORF">BN961_01067</name>
</gene>
<evidence type="ECO:0000313" key="3">
    <source>
        <dbReference type="Proteomes" id="UP000035762"/>
    </source>
</evidence>
<dbReference type="GO" id="GO:0035438">
    <property type="term" value="F:cyclic-di-GMP binding"/>
    <property type="evidence" value="ECO:0007669"/>
    <property type="project" value="InterPro"/>
</dbReference>
<comment type="caution">
    <text evidence="2">The sequence shown here is derived from an EMBL/GenBank/DDBJ whole genome shotgun (WGS) entry which is preliminary data.</text>
</comment>
<name>A0A090MN11_AFIFE</name>
<feature type="domain" description="PilZ" evidence="1">
    <location>
        <begin position="16"/>
        <end position="86"/>
    </location>
</feature>
<evidence type="ECO:0000259" key="1">
    <source>
        <dbReference type="Pfam" id="PF07238"/>
    </source>
</evidence>
<dbReference type="SUPFAM" id="SSF141371">
    <property type="entry name" value="PilZ domain-like"/>
    <property type="match status" value="1"/>
</dbReference>